<dbReference type="Proteomes" id="UP000293846">
    <property type="component" value="Unassembled WGS sequence"/>
</dbReference>
<comment type="caution">
    <text evidence="2">The sequence shown here is derived from an EMBL/GenBank/DDBJ whole genome shotgun (WGS) entry which is preliminary data.</text>
</comment>
<dbReference type="OrthoDB" id="1951946at2"/>
<dbReference type="RefSeq" id="WP_057764742.1">
    <property type="nucleotide sequence ID" value="NZ_LMBX01000012.1"/>
</dbReference>
<gene>
    <name evidence="2" type="ORF">E0Y62_23570</name>
</gene>
<reference evidence="2 3" key="1">
    <citation type="submission" date="2019-03" db="EMBL/GenBank/DDBJ databases">
        <authorList>
            <person name="Jensen L."/>
            <person name="Storgaard J."/>
            <person name="Sulaj E."/>
            <person name="Schramm A."/>
            <person name="Marshall I.P.G."/>
        </authorList>
    </citation>
    <scope>NUCLEOTIDE SEQUENCE [LARGE SCALE GENOMIC DNA]</scope>
    <source>
        <strain evidence="2 3">2017H2G3</strain>
    </source>
</reference>
<proteinExistence type="predicted"/>
<name>A0A4R1ATL2_9BACI</name>
<feature type="domain" description="YkoP-like" evidence="1">
    <location>
        <begin position="3"/>
        <end position="180"/>
    </location>
</feature>
<accession>A0A4R1ATL2</accession>
<dbReference type="Pfam" id="PF22790">
    <property type="entry name" value="YkoP"/>
    <property type="match status" value="1"/>
</dbReference>
<dbReference type="AlphaFoldDB" id="A0A4R1ATL2"/>
<dbReference type="InterPro" id="IPR054467">
    <property type="entry name" value="YkoP-like_dom"/>
</dbReference>
<sequence>MRDFLISIWFIIDPFYLKCTRLTFPSCKERNIFRVRLTKYKGRNIILSDGTLINKNDTLVKIHLHNVRLLKEFRNINSEIRKAKMIYRYVQMSLPGIENYIQNHTHSKKIKGIVGITMLIKGSERLGFEIIDISHPIYKWFKRFAFLPIEILSSKKTSAWDVLKHHNPSYLFMSTNKLSKYVQAWSEKNSLL</sequence>
<organism evidence="2 3">
    <name type="scientific">Cytobacillus praedii</name>
    <dbReference type="NCBI Taxonomy" id="1742358"/>
    <lineage>
        <taxon>Bacteria</taxon>
        <taxon>Bacillati</taxon>
        <taxon>Bacillota</taxon>
        <taxon>Bacilli</taxon>
        <taxon>Bacillales</taxon>
        <taxon>Bacillaceae</taxon>
        <taxon>Cytobacillus</taxon>
    </lineage>
</organism>
<evidence type="ECO:0000313" key="2">
    <source>
        <dbReference type="EMBL" id="TCJ01558.1"/>
    </source>
</evidence>
<dbReference type="EMBL" id="SJTH01000058">
    <property type="protein sequence ID" value="TCJ01558.1"/>
    <property type="molecule type" value="Genomic_DNA"/>
</dbReference>
<keyword evidence="3" id="KW-1185">Reference proteome</keyword>
<evidence type="ECO:0000313" key="3">
    <source>
        <dbReference type="Proteomes" id="UP000293846"/>
    </source>
</evidence>
<evidence type="ECO:0000259" key="1">
    <source>
        <dbReference type="Pfam" id="PF22790"/>
    </source>
</evidence>
<protein>
    <recommendedName>
        <fullName evidence="1">YkoP-like domain-containing protein</fullName>
    </recommendedName>
</protein>